<name>A0A0F9YIM4_9ZZZZ</name>
<dbReference type="InterPro" id="IPR011990">
    <property type="entry name" value="TPR-like_helical_dom_sf"/>
</dbReference>
<gene>
    <name evidence="1" type="ORF">LCGC14_0001700</name>
</gene>
<evidence type="ECO:0000313" key="1">
    <source>
        <dbReference type="EMBL" id="KKO12162.1"/>
    </source>
</evidence>
<accession>A0A0F9YIM4</accession>
<organism evidence="1">
    <name type="scientific">marine sediment metagenome</name>
    <dbReference type="NCBI Taxonomy" id="412755"/>
    <lineage>
        <taxon>unclassified sequences</taxon>
        <taxon>metagenomes</taxon>
        <taxon>ecological metagenomes</taxon>
    </lineage>
</organism>
<dbReference type="Gene3D" id="1.25.40.10">
    <property type="entry name" value="Tetratricopeptide repeat domain"/>
    <property type="match status" value="1"/>
</dbReference>
<proteinExistence type="predicted"/>
<dbReference type="EMBL" id="LAZR01000001">
    <property type="protein sequence ID" value="KKO12162.1"/>
    <property type="molecule type" value="Genomic_DNA"/>
</dbReference>
<protein>
    <recommendedName>
        <fullName evidence="2">Outer membrane lipoprotein BamD-like domain-containing protein</fullName>
    </recommendedName>
</protein>
<reference evidence="1" key="1">
    <citation type="journal article" date="2015" name="Nature">
        <title>Complex archaea that bridge the gap between prokaryotes and eukaryotes.</title>
        <authorList>
            <person name="Spang A."/>
            <person name="Saw J.H."/>
            <person name="Jorgensen S.L."/>
            <person name="Zaremba-Niedzwiedzka K."/>
            <person name="Martijn J."/>
            <person name="Lind A.E."/>
            <person name="van Eijk R."/>
            <person name="Schleper C."/>
            <person name="Guy L."/>
            <person name="Ettema T.J."/>
        </authorList>
    </citation>
    <scope>NUCLEOTIDE SEQUENCE</scope>
</reference>
<comment type="caution">
    <text evidence="1">The sequence shown here is derived from an EMBL/GenBank/DDBJ whole genome shotgun (WGS) entry which is preliminary data.</text>
</comment>
<evidence type="ECO:0008006" key="2">
    <source>
        <dbReference type="Google" id="ProtNLM"/>
    </source>
</evidence>
<dbReference type="AlphaFoldDB" id="A0A0F9YIM4"/>
<sequence length="260" mass="29254">MLVSTVQAASTEKAQLLNEHGLRAEAKSELIDVISESSSDSDKAFAYYLLGSIAFDERRVASALNAWSTLASTFPTSQYAVIVSDRLQELSQIVGEVGSEVLDNVVAQSYLQHADFWSAGKDIRFTIDSSWIPNVEAANAWYDKVILEYPGSPAAERAYIGKMRTLLGWKDPGQYGSSYGIEDNIQLYMPILLDTFANYVNDFPNAGAAQAFRYQIAQAYWSNKNWDKTREWLDLIIEDDNGAMSFYVDLAQRRFQKIEY</sequence>